<evidence type="ECO:0000256" key="11">
    <source>
        <dbReference type="ARBA" id="ARBA00029766"/>
    </source>
</evidence>
<evidence type="ECO:0000256" key="9">
    <source>
        <dbReference type="ARBA" id="ARBA00022909"/>
    </source>
</evidence>
<dbReference type="GO" id="GO:0003848">
    <property type="term" value="F:2-amino-4-hydroxy-6-hydroxymethyldihydropteridine diphosphokinase activity"/>
    <property type="evidence" value="ECO:0007669"/>
    <property type="project" value="UniProtKB-EC"/>
</dbReference>
<dbReference type="AlphaFoldDB" id="A0A7S8FHR7"/>
<reference evidence="14 15" key="1">
    <citation type="journal article" date="2020" name="ISME J.">
        <title>Enrichment and physiological characterization of a novel comammox Nitrospira indicates ammonium inhibition of complete nitrification.</title>
        <authorList>
            <person name="Sakoula D."/>
            <person name="Koch H."/>
            <person name="Frank J."/>
            <person name="Jetten M.S.M."/>
            <person name="van Kessel M.A.H.J."/>
            <person name="Lucker S."/>
        </authorList>
    </citation>
    <scope>NUCLEOTIDE SEQUENCE [LARGE SCALE GENOMIC DNA]</scope>
    <source>
        <strain evidence="14">Comreactor17</strain>
    </source>
</reference>
<evidence type="ECO:0000256" key="7">
    <source>
        <dbReference type="ARBA" id="ARBA00022777"/>
    </source>
</evidence>
<dbReference type="KEGG" id="nkf:Nkreftii_003735"/>
<evidence type="ECO:0000256" key="12">
    <source>
        <dbReference type="ARBA" id="ARBA00033413"/>
    </source>
</evidence>
<evidence type="ECO:0000259" key="13">
    <source>
        <dbReference type="PROSITE" id="PS00794"/>
    </source>
</evidence>
<dbReference type="InterPro" id="IPR035907">
    <property type="entry name" value="Hppk_sf"/>
</dbReference>
<comment type="function">
    <text evidence="10">Catalyzes the transfer of pyrophosphate from adenosine triphosphate (ATP) to 6-hydroxymethyl-7,8-dihydropterin, an enzymatic step in folate biosynthesis pathway.</text>
</comment>
<evidence type="ECO:0000313" key="15">
    <source>
        <dbReference type="Proteomes" id="UP000593737"/>
    </source>
</evidence>
<dbReference type="GO" id="GO:0016301">
    <property type="term" value="F:kinase activity"/>
    <property type="evidence" value="ECO:0007669"/>
    <property type="project" value="UniProtKB-KW"/>
</dbReference>
<evidence type="ECO:0000313" key="14">
    <source>
        <dbReference type="EMBL" id="QPD05961.1"/>
    </source>
</evidence>
<dbReference type="PANTHER" id="PTHR43071">
    <property type="entry name" value="2-AMINO-4-HYDROXY-6-HYDROXYMETHYLDIHYDROPTERIDINE PYROPHOSPHOKINASE"/>
    <property type="match status" value="1"/>
</dbReference>
<dbReference type="NCBIfam" id="TIGR01498">
    <property type="entry name" value="folK"/>
    <property type="match status" value="1"/>
</dbReference>
<evidence type="ECO:0000256" key="6">
    <source>
        <dbReference type="ARBA" id="ARBA00022741"/>
    </source>
</evidence>
<keyword evidence="8" id="KW-0067">ATP-binding</keyword>
<sequence length="184" mass="20839">MKETVFIGFGSNVGNRVDFCDRAVTLLSLLPHSRLLGVSLLYETEPIRGETDPGEEWFLNGVVQIETDITPRSLLTILQEIERSLGRDEDNRSGPRTIDLDILFYGERVIKEPDLTIPHPRLHERRFVLMPLNELDPLWGHPVLKQSVTRLLEQVKDQGQVQLLFPQPSTRYGSRPACSSPPGS</sequence>
<dbReference type="PANTHER" id="PTHR43071:SF1">
    <property type="entry name" value="2-AMINO-4-HYDROXY-6-HYDROXYMETHYLDIHYDROPTERIDINE PYROPHOSPHOKINASE"/>
    <property type="match status" value="1"/>
</dbReference>
<feature type="domain" description="7,8-dihydro-6-hydroxymethylpterin-pyrophosphokinase" evidence="13">
    <location>
        <begin position="92"/>
        <end position="103"/>
    </location>
</feature>
<comment type="similarity">
    <text evidence="2">Belongs to the HPPK family.</text>
</comment>
<dbReference type="EC" id="2.7.6.3" evidence="3"/>
<dbReference type="GO" id="GO:0046654">
    <property type="term" value="P:tetrahydrofolate biosynthetic process"/>
    <property type="evidence" value="ECO:0007669"/>
    <property type="project" value="UniProtKB-UniPathway"/>
</dbReference>
<dbReference type="Gene3D" id="3.30.70.560">
    <property type="entry name" value="7,8-Dihydro-6-hydroxymethylpterin-pyrophosphokinase HPPK"/>
    <property type="match status" value="1"/>
</dbReference>
<accession>A0A7S8FHR7</accession>
<protein>
    <recommendedName>
        <fullName evidence="4">2-amino-4-hydroxy-6-hydroxymethyldihydropteridine pyrophosphokinase</fullName>
        <ecNumber evidence="3">2.7.6.3</ecNumber>
    </recommendedName>
    <alternativeName>
        <fullName evidence="11">6-hydroxymethyl-7,8-dihydropterin pyrophosphokinase</fullName>
    </alternativeName>
    <alternativeName>
        <fullName evidence="12">7,8-dihydro-6-hydroxymethylpterin-pyrophosphokinase</fullName>
    </alternativeName>
</protein>
<dbReference type="GO" id="GO:0046656">
    <property type="term" value="P:folic acid biosynthetic process"/>
    <property type="evidence" value="ECO:0007669"/>
    <property type="project" value="UniProtKB-KW"/>
</dbReference>
<dbReference type="Pfam" id="PF01288">
    <property type="entry name" value="HPPK"/>
    <property type="match status" value="1"/>
</dbReference>
<comment type="pathway">
    <text evidence="1">Cofactor biosynthesis; tetrahydrofolate biosynthesis; 2-amino-4-hydroxy-6-hydroxymethyl-7,8-dihydropteridine diphosphate from 7,8-dihydroneopterin triphosphate: step 4/4.</text>
</comment>
<dbReference type="GO" id="GO:0005524">
    <property type="term" value="F:ATP binding"/>
    <property type="evidence" value="ECO:0007669"/>
    <property type="project" value="UniProtKB-KW"/>
</dbReference>
<dbReference type="EMBL" id="CP047423">
    <property type="protein sequence ID" value="QPD05961.1"/>
    <property type="molecule type" value="Genomic_DNA"/>
</dbReference>
<keyword evidence="5 14" id="KW-0808">Transferase</keyword>
<dbReference type="PROSITE" id="PS00794">
    <property type="entry name" value="HPPK"/>
    <property type="match status" value="1"/>
</dbReference>
<evidence type="ECO:0000256" key="5">
    <source>
        <dbReference type="ARBA" id="ARBA00022679"/>
    </source>
</evidence>
<dbReference type="UniPathway" id="UPA00077">
    <property type="reaction ID" value="UER00155"/>
</dbReference>
<organism evidence="14 15">
    <name type="scientific">Candidatus Nitrospira kreftii</name>
    <dbReference type="NCBI Taxonomy" id="2652173"/>
    <lineage>
        <taxon>Bacteria</taxon>
        <taxon>Pseudomonadati</taxon>
        <taxon>Nitrospirota</taxon>
        <taxon>Nitrospiria</taxon>
        <taxon>Nitrospirales</taxon>
        <taxon>Nitrospiraceae</taxon>
        <taxon>Nitrospira</taxon>
    </lineage>
</organism>
<evidence type="ECO:0000256" key="10">
    <source>
        <dbReference type="ARBA" id="ARBA00029409"/>
    </source>
</evidence>
<keyword evidence="7 14" id="KW-0418">Kinase</keyword>
<evidence type="ECO:0000256" key="3">
    <source>
        <dbReference type="ARBA" id="ARBA00013253"/>
    </source>
</evidence>
<dbReference type="SUPFAM" id="SSF55083">
    <property type="entry name" value="6-hydroxymethyl-7,8-dihydropterin pyrophosphokinase, HPPK"/>
    <property type="match status" value="1"/>
</dbReference>
<evidence type="ECO:0000256" key="1">
    <source>
        <dbReference type="ARBA" id="ARBA00005051"/>
    </source>
</evidence>
<proteinExistence type="inferred from homology"/>
<dbReference type="InterPro" id="IPR000550">
    <property type="entry name" value="Hppk"/>
</dbReference>
<evidence type="ECO:0000256" key="8">
    <source>
        <dbReference type="ARBA" id="ARBA00022840"/>
    </source>
</evidence>
<keyword evidence="9" id="KW-0289">Folate biosynthesis</keyword>
<keyword evidence="6" id="KW-0547">Nucleotide-binding</keyword>
<name>A0A7S8FHR7_9BACT</name>
<evidence type="ECO:0000256" key="2">
    <source>
        <dbReference type="ARBA" id="ARBA00005810"/>
    </source>
</evidence>
<gene>
    <name evidence="14" type="ORF">Nkreftii_003735</name>
</gene>
<dbReference type="CDD" id="cd00483">
    <property type="entry name" value="HPPK"/>
    <property type="match status" value="1"/>
</dbReference>
<dbReference type="Proteomes" id="UP000593737">
    <property type="component" value="Chromosome"/>
</dbReference>
<evidence type="ECO:0000256" key="4">
    <source>
        <dbReference type="ARBA" id="ARBA00016218"/>
    </source>
</evidence>